<accession>A0A3S9UVA6</accession>
<organism evidence="1 2">
    <name type="scientific">Paenibacillus lutimineralis</name>
    <dbReference type="NCBI Taxonomy" id="2707005"/>
    <lineage>
        <taxon>Bacteria</taxon>
        <taxon>Bacillati</taxon>
        <taxon>Bacillota</taxon>
        <taxon>Bacilli</taxon>
        <taxon>Bacillales</taxon>
        <taxon>Paenibacillaceae</taxon>
        <taxon>Paenibacillus</taxon>
    </lineage>
</organism>
<proteinExistence type="predicted"/>
<keyword evidence="2" id="KW-1185">Reference proteome</keyword>
<evidence type="ECO:0000313" key="1">
    <source>
        <dbReference type="EMBL" id="AZS14265.1"/>
    </source>
</evidence>
<dbReference type="EMBL" id="CP034346">
    <property type="protein sequence ID" value="AZS14265.1"/>
    <property type="molecule type" value="Genomic_DNA"/>
</dbReference>
<dbReference type="KEGG" id="plut:EI981_07180"/>
<sequence>MIAGRYNKWEKSLSEPSTAHGERLILVDLDVGSDESVKACGAFDAEADLTLLSRRTERILKLIRERFMDPSSVEAEQRL</sequence>
<dbReference type="AlphaFoldDB" id="A0A3S9UVA6"/>
<dbReference type="RefSeq" id="WP_126996764.1">
    <property type="nucleotide sequence ID" value="NZ_CP034346.1"/>
</dbReference>
<name>A0A3S9UVA6_9BACL</name>
<reference evidence="2" key="1">
    <citation type="submission" date="2018-12" db="EMBL/GenBank/DDBJ databases">
        <title>Complete genome sequence of Paenibacillus sp. MBLB1234.</title>
        <authorList>
            <person name="Nam Y.-D."/>
            <person name="Kang J."/>
            <person name="Chung W.-H."/>
            <person name="Park Y.S."/>
        </authorList>
    </citation>
    <scope>NUCLEOTIDE SEQUENCE [LARGE SCALE GENOMIC DNA]</scope>
    <source>
        <strain evidence="2">MBLB1234</strain>
    </source>
</reference>
<gene>
    <name evidence="1" type="ORF">EI981_07180</name>
</gene>
<dbReference type="OrthoDB" id="5786478at2"/>
<dbReference type="Proteomes" id="UP000270678">
    <property type="component" value="Chromosome"/>
</dbReference>
<protein>
    <submittedName>
        <fullName evidence="1">Uncharacterized protein</fullName>
    </submittedName>
</protein>
<evidence type="ECO:0000313" key="2">
    <source>
        <dbReference type="Proteomes" id="UP000270678"/>
    </source>
</evidence>